<evidence type="ECO:0000256" key="5">
    <source>
        <dbReference type="ARBA" id="ARBA00023242"/>
    </source>
</evidence>
<comment type="subcellular location">
    <subcellularLocation>
        <location evidence="1">Nucleus</location>
    </subcellularLocation>
</comment>
<keyword evidence="3" id="KW-0863">Zinc-finger</keyword>
<evidence type="ECO:0000256" key="4">
    <source>
        <dbReference type="ARBA" id="ARBA00022833"/>
    </source>
</evidence>
<organism evidence="6 7">
    <name type="scientific">Gymnopus androsaceus JB14</name>
    <dbReference type="NCBI Taxonomy" id="1447944"/>
    <lineage>
        <taxon>Eukaryota</taxon>
        <taxon>Fungi</taxon>
        <taxon>Dikarya</taxon>
        <taxon>Basidiomycota</taxon>
        <taxon>Agaricomycotina</taxon>
        <taxon>Agaricomycetes</taxon>
        <taxon>Agaricomycetidae</taxon>
        <taxon>Agaricales</taxon>
        <taxon>Marasmiineae</taxon>
        <taxon>Omphalotaceae</taxon>
        <taxon>Gymnopus</taxon>
    </lineage>
</organism>
<keyword evidence="4" id="KW-0862">Zinc</keyword>
<gene>
    <name evidence="6" type="ORF">BT96DRAFT_820371</name>
</gene>
<keyword evidence="2" id="KW-0479">Metal-binding</keyword>
<dbReference type="GO" id="GO:0008270">
    <property type="term" value="F:zinc ion binding"/>
    <property type="evidence" value="ECO:0007669"/>
    <property type="project" value="UniProtKB-KW"/>
</dbReference>
<keyword evidence="5" id="KW-0539">Nucleus</keyword>
<dbReference type="GO" id="GO:0005634">
    <property type="term" value="C:nucleus"/>
    <property type="evidence" value="ECO:0007669"/>
    <property type="project" value="UniProtKB-SubCell"/>
</dbReference>
<protein>
    <recommendedName>
        <fullName evidence="8">BED-type domain-containing protein</fullName>
    </recommendedName>
</protein>
<accession>A0A6A4HNK6</accession>
<dbReference type="PANTHER" id="PTHR46481">
    <property type="entry name" value="ZINC FINGER BED DOMAIN-CONTAINING PROTEIN 4"/>
    <property type="match status" value="1"/>
</dbReference>
<proteinExistence type="predicted"/>
<evidence type="ECO:0008006" key="8">
    <source>
        <dbReference type="Google" id="ProtNLM"/>
    </source>
</evidence>
<evidence type="ECO:0000313" key="7">
    <source>
        <dbReference type="Proteomes" id="UP000799118"/>
    </source>
</evidence>
<dbReference type="AlphaFoldDB" id="A0A6A4HNK6"/>
<evidence type="ECO:0000313" key="6">
    <source>
        <dbReference type="EMBL" id="KAE9399593.1"/>
    </source>
</evidence>
<name>A0A6A4HNK6_9AGAR</name>
<dbReference type="SUPFAM" id="SSF140996">
    <property type="entry name" value="Hermes dimerisation domain"/>
    <property type="match status" value="1"/>
</dbReference>
<dbReference type="PANTHER" id="PTHR46481:SF10">
    <property type="entry name" value="ZINC FINGER BED DOMAIN-CONTAINING PROTEIN 39"/>
    <property type="match status" value="1"/>
</dbReference>
<dbReference type="InterPro" id="IPR052035">
    <property type="entry name" value="ZnF_BED_domain_contain"/>
</dbReference>
<evidence type="ECO:0000256" key="2">
    <source>
        <dbReference type="ARBA" id="ARBA00022723"/>
    </source>
</evidence>
<dbReference type="Proteomes" id="UP000799118">
    <property type="component" value="Unassembled WGS sequence"/>
</dbReference>
<keyword evidence="7" id="KW-1185">Reference proteome</keyword>
<evidence type="ECO:0000256" key="1">
    <source>
        <dbReference type="ARBA" id="ARBA00004123"/>
    </source>
</evidence>
<evidence type="ECO:0000256" key="3">
    <source>
        <dbReference type="ARBA" id="ARBA00022771"/>
    </source>
</evidence>
<reference evidence="6" key="1">
    <citation type="journal article" date="2019" name="Environ. Microbiol.">
        <title>Fungal ecological strategies reflected in gene transcription - a case study of two litter decomposers.</title>
        <authorList>
            <person name="Barbi F."/>
            <person name="Kohler A."/>
            <person name="Barry K."/>
            <person name="Baskaran P."/>
            <person name="Daum C."/>
            <person name="Fauchery L."/>
            <person name="Ihrmark K."/>
            <person name="Kuo A."/>
            <person name="LaButti K."/>
            <person name="Lipzen A."/>
            <person name="Morin E."/>
            <person name="Grigoriev I.V."/>
            <person name="Henrissat B."/>
            <person name="Lindahl B."/>
            <person name="Martin F."/>
        </authorList>
    </citation>
    <scope>NUCLEOTIDE SEQUENCE</scope>
    <source>
        <strain evidence="6">JB14</strain>
    </source>
</reference>
<dbReference type="OrthoDB" id="2687121at2759"/>
<dbReference type="EMBL" id="ML769467">
    <property type="protein sequence ID" value="KAE9399593.1"/>
    <property type="molecule type" value="Genomic_DNA"/>
</dbReference>
<sequence length="262" mass="30078">MFLIFHHLERARTCWNSPIYGFFSEDIVIGYDAKNGKYHYFKCNTTHCKGKGGVRCYQKMDDRSSTSNLKKHAMNCFGQDAVDAATIGANSSTRPDGSIFAAFGRQGARPVTVTHKAHSNAEIRAHLVRWITESNRSIRIVEDCHFRELMLAGQPQAKLPGRRTVARDIKSSFERCEGRINQLLQNYPGRLNFATDAWTSPNHRAMAAWTVHLQHEGEPLVFLLDIFEVPKVRHLLFYYYRQVYLTTHTLVPYRRNFGKGIP</sequence>